<dbReference type="OrthoDB" id="6787458at2"/>
<evidence type="ECO:0000313" key="6">
    <source>
        <dbReference type="EMBL" id="RUO72959.1"/>
    </source>
</evidence>
<dbReference type="Pfam" id="PF03466">
    <property type="entry name" value="LysR_substrate"/>
    <property type="match status" value="1"/>
</dbReference>
<sequence>MPESKLLFINYRLLLINMKNTKLPSLNALRVFDVAARSGSFKQASQELGVTQSAVTRQIQTLEEQLEVRLFQRDNRVHSLTPVGLELAPQIEQIFEQLERTIERTRNLSDNTTTQLTVAISSERLRFWLASKLSDFHSLYPHIQLSFSRCNEYFINESAAEMASAIQHQSWDIAIGYGKITDKHIQSIALKKTQLTPVSAIQTNESPFHLPWLINPDNPDHQAMLKTYSQELASTRIIHCNDVQMSLDLSSAEQAIALIDNSLMTPGLSNLKVYNDFTQPCKYPLSVYYRKRQRQPVALVAFIKWLQLIIG</sequence>
<evidence type="ECO:0000256" key="2">
    <source>
        <dbReference type="ARBA" id="ARBA00023015"/>
    </source>
</evidence>
<dbReference type="PROSITE" id="PS50931">
    <property type="entry name" value="HTH_LYSR"/>
    <property type="match status" value="1"/>
</dbReference>
<dbReference type="Gene3D" id="3.40.190.10">
    <property type="entry name" value="Periplasmic binding protein-like II"/>
    <property type="match status" value="2"/>
</dbReference>
<dbReference type="PRINTS" id="PR00039">
    <property type="entry name" value="HTHLYSR"/>
</dbReference>
<dbReference type="GO" id="GO:0043565">
    <property type="term" value="F:sequence-specific DNA binding"/>
    <property type="evidence" value="ECO:0007669"/>
    <property type="project" value="TreeGrafter"/>
</dbReference>
<dbReference type="InterPro" id="IPR000847">
    <property type="entry name" value="LysR_HTH_N"/>
</dbReference>
<evidence type="ECO:0000256" key="4">
    <source>
        <dbReference type="ARBA" id="ARBA00023163"/>
    </source>
</evidence>
<accession>A0A432Z566</accession>
<keyword evidence="3" id="KW-0238">DNA-binding</keyword>
<dbReference type="InterPro" id="IPR005119">
    <property type="entry name" value="LysR_subst-bd"/>
</dbReference>
<comment type="caution">
    <text evidence="6">The sequence shown here is derived from an EMBL/GenBank/DDBJ whole genome shotgun (WGS) entry which is preliminary data.</text>
</comment>
<evidence type="ECO:0000259" key="5">
    <source>
        <dbReference type="PROSITE" id="PS50931"/>
    </source>
</evidence>
<dbReference type="AlphaFoldDB" id="A0A432Z566"/>
<dbReference type="EMBL" id="PIQC01000001">
    <property type="protein sequence ID" value="RUO72959.1"/>
    <property type="molecule type" value="Genomic_DNA"/>
</dbReference>
<dbReference type="Pfam" id="PF00126">
    <property type="entry name" value="HTH_1"/>
    <property type="match status" value="1"/>
</dbReference>
<keyword evidence="7" id="KW-1185">Reference proteome</keyword>
<protein>
    <submittedName>
        <fullName evidence="6">LysR family transcriptional regulator</fullName>
    </submittedName>
</protein>
<dbReference type="SUPFAM" id="SSF53850">
    <property type="entry name" value="Periplasmic binding protein-like II"/>
    <property type="match status" value="1"/>
</dbReference>
<reference evidence="7" key="1">
    <citation type="journal article" date="2018" name="Front. Microbiol.">
        <title>Genome-Based Analysis Reveals the Taxonomy and Diversity of the Family Idiomarinaceae.</title>
        <authorList>
            <person name="Liu Y."/>
            <person name="Lai Q."/>
            <person name="Shao Z."/>
        </authorList>
    </citation>
    <scope>NUCLEOTIDE SEQUENCE [LARGE SCALE GENOMIC DNA]</scope>
    <source>
        <strain evidence="7">R22</strain>
    </source>
</reference>
<dbReference type="FunFam" id="1.10.10.10:FF:000001">
    <property type="entry name" value="LysR family transcriptional regulator"/>
    <property type="match status" value="1"/>
</dbReference>
<dbReference type="InterPro" id="IPR036390">
    <property type="entry name" value="WH_DNA-bd_sf"/>
</dbReference>
<feature type="domain" description="HTH lysR-type" evidence="5">
    <location>
        <begin position="24"/>
        <end position="81"/>
    </location>
</feature>
<comment type="similarity">
    <text evidence="1">Belongs to the LysR transcriptional regulatory family.</text>
</comment>
<name>A0A432Z566_9GAMM</name>
<dbReference type="SUPFAM" id="SSF46785">
    <property type="entry name" value="Winged helix' DNA-binding domain"/>
    <property type="match status" value="1"/>
</dbReference>
<organism evidence="6 7">
    <name type="scientific">Idiomarina ramblicola</name>
    <dbReference type="NCBI Taxonomy" id="263724"/>
    <lineage>
        <taxon>Bacteria</taxon>
        <taxon>Pseudomonadati</taxon>
        <taxon>Pseudomonadota</taxon>
        <taxon>Gammaproteobacteria</taxon>
        <taxon>Alteromonadales</taxon>
        <taxon>Idiomarinaceae</taxon>
        <taxon>Idiomarina</taxon>
    </lineage>
</organism>
<dbReference type="GO" id="GO:0006351">
    <property type="term" value="P:DNA-templated transcription"/>
    <property type="evidence" value="ECO:0007669"/>
    <property type="project" value="TreeGrafter"/>
</dbReference>
<dbReference type="CDD" id="cd05466">
    <property type="entry name" value="PBP2_LTTR_substrate"/>
    <property type="match status" value="1"/>
</dbReference>
<dbReference type="GO" id="GO:0003700">
    <property type="term" value="F:DNA-binding transcription factor activity"/>
    <property type="evidence" value="ECO:0007669"/>
    <property type="project" value="InterPro"/>
</dbReference>
<keyword evidence="4" id="KW-0804">Transcription</keyword>
<evidence type="ECO:0000313" key="7">
    <source>
        <dbReference type="Proteomes" id="UP000288058"/>
    </source>
</evidence>
<dbReference type="InterPro" id="IPR036388">
    <property type="entry name" value="WH-like_DNA-bd_sf"/>
</dbReference>
<dbReference type="PANTHER" id="PTHR30537">
    <property type="entry name" value="HTH-TYPE TRANSCRIPTIONAL REGULATOR"/>
    <property type="match status" value="1"/>
</dbReference>
<proteinExistence type="inferred from homology"/>
<evidence type="ECO:0000256" key="3">
    <source>
        <dbReference type="ARBA" id="ARBA00023125"/>
    </source>
</evidence>
<dbReference type="InterPro" id="IPR058163">
    <property type="entry name" value="LysR-type_TF_proteobact-type"/>
</dbReference>
<keyword evidence="2" id="KW-0805">Transcription regulation</keyword>
<dbReference type="Proteomes" id="UP000288058">
    <property type="component" value="Unassembled WGS sequence"/>
</dbReference>
<dbReference type="Gene3D" id="1.10.10.10">
    <property type="entry name" value="Winged helix-like DNA-binding domain superfamily/Winged helix DNA-binding domain"/>
    <property type="match status" value="1"/>
</dbReference>
<evidence type="ECO:0000256" key="1">
    <source>
        <dbReference type="ARBA" id="ARBA00009437"/>
    </source>
</evidence>
<dbReference type="PANTHER" id="PTHR30537:SF74">
    <property type="entry name" value="HTH-TYPE TRANSCRIPTIONAL REGULATOR TRPI"/>
    <property type="match status" value="1"/>
</dbReference>
<gene>
    <name evidence="6" type="ORF">CWI78_00515</name>
</gene>